<reference evidence="5" key="1">
    <citation type="submission" date="2021-02" db="EMBL/GenBank/DDBJ databases">
        <title>Skermanella TT6 skin isolate.</title>
        <authorList>
            <person name="Lee K."/>
            <person name="Ganzorig M."/>
        </authorList>
    </citation>
    <scope>NUCLEOTIDE SEQUENCE</scope>
    <source>
        <strain evidence="5">TT6</strain>
    </source>
</reference>
<comment type="similarity">
    <text evidence="1">Belongs to the TrbE/VirB4 family.</text>
</comment>
<organism evidence="5 6">
    <name type="scientific">Skermanella cutis</name>
    <dbReference type="NCBI Taxonomy" id="2775420"/>
    <lineage>
        <taxon>Bacteria</taxon>
        <taxon>Pseudomonadati</taxon>
        <taxon>Pseudomonadota</taxon>
        <taxon>Alphaproteobacteria</taxon>
        <taxon>Rhodospirillales</taxon>
        <taxon>Azospirillaceae</taxon>
        <taxon>Skermanella</taxon>
    </lineage>
</organism>
<evidence type="ECO:0000256" key="1">
    <source>
        <dbReference type="ARBA" id="ARBA00006512"/>
    </source>
</evidence>
<dbReference type="CDD" id="cd01127">
    <property type="entry name" value="TrwB_TraG_TraD_VirD4"/>
    <property type="match status" value="1"/>
</dbReference>
<dbReference type="Proteomes" id="UP000595197">
    <property type="component" value="Plasmid pTT6-1"/>
</dbReference>
<protein>
    <submittedName>
        <fullName evidence="5">Transporter</fullName>
    </submittedName>
</protein>
<dbReference type="NCBIfam" id="NF010404">
    <property type="entry name" value="PRK13830.1"/>
    <property type="match status" value="1"/>
</dbReference>
<sequence>MWPLKVTRDQTIGLSDLLPWGMLADSGLVLTKRGSLLAGFYFRPPDAASASDEMQAYISSRVNEASLGFGTGWGSWADVASIPSSQYPPRHASAFPDPVSAAVDEERRRHFEAEGEHFENERVLVISYTPPLEQVAKLTDIFYSDRTTKRPTTFARLHDGVQRHLHRIEDQIGALVGLRRMQSYRVRDASGREAMQDELVNYLHYCVTGKPDALMLPASGCYLDSLIGGQEVHTGETPIIGGDYLCCVAIDGFPGEHFPNILARLSTLPIPYRFSQRMLYLDGPDALREIGRFKRKWGQKTTSLLAAVTGQKAAPSRNQHAVSMRDEAEAALSLAESGTVRYGWYTAVIVLRHEDLETVQLWARIVVRHVADCGFAARIETTNTMDAWLGSLPGETFCNVRRPLIHTANLADLWPLSGIWTGSATNPCPLYPQPAPPLMHAATVGAIPFRLNFHVGDVGHGLVFGPIGRGKSTLLATVAMQALRYPGMQITAFDYKRGLLATVQACGGRHFEIGGDDTPALCPLGVLESENDRAWAEEWLETCYQLQTEASFTPHQRQETHTALERLARQPFRSMSDFLVLVQDASVADALRYYTLEGAAGYMLDARADAIITGHFNVFETIDLMGLKEKAYLPVLLYLFRRFERGLDGRPAMLFLDEAWVALGNPVWREKLRAWLKLLRSRNCAVVMATQSLSDASRSGLLDVLVESCPTKIYLPNDEALKRGTPETPGPNDLYRAMGLNDNQIEIIRTAVPKREYYVVTPEGCRLVDLALGPLALAFAGATSEADAKTVRELVATHGEAWVRRFLDQKGVDYARYLPA</sequence>
<keyword evidence="5" id="KW-0614">Plasmid</keyword>
<accession>A0ABX7BHI4</accession>
<evidence type="ECO:0000256" key="2">
    <source>
        <dbReference type="ARBA" id="ARBA00022741"/>
    </source>
</evidence>
<dbReference type="PANTHER" id="PTHR30121">
    <property type="entry name" value="UNCHARACTERIZED PROTEIN YJGR-RELATED"/>
    <property type="match status" value="1"/>
</dbReference>
<evidence type="ECO:0000256" key="3">
    <source>
        <dbReference type="ARBA" id="ARBA00022840"/>
    </source>
</evidence>
<dbReference type="EMBL" id="CP067421">
    <property type="protein sequence ID" value="QQP93231.1"/>
    <property type="molecule type" value="Genomic_DNA"/>
</dbReference>
<geneLocation type="plasmid" evidence="5 6">
    <name>pTT6-1</name>
</geneLocation>
<dbReference type="Gene3D" id="3.40.50.300">
    <property type="entry name" value="P-loop containing nucleotide triphosphate hydrolases"/>
    <property type="match status" value="1"/>
</dbReference>
<dbReference type="SUPFAM" id="SSF52540">
    <property type="entry name" value="P-loop containing nucleoside triphosphate hydrolases"/>
    <property type="match status" value="1"/>
</dbReference>
<keyword evidence="3" id="KW-0067">ATP-binding</keyword>
<name>A0ABX7BHI4_9PROT</name>
<keyword evidence="6" id="KW-1185">Reference proteome</keyword>
<evidence type="ECO:0000313" key="6">
    <source>
        <dbReference type="Proteomes" id="UP000595197"/>
    </source>
</evidence>
<dbReference type="InterPro" id="IPR027417">
    <property type="entry name" value="P-loop_NTPase"/>
</dbReference>
<gene>
    <name evidence="5" type="ORF">IGS68_29360</name>
</gene>
<evidence type="ECO:0000259" key="4">
    <source>
        <dbReference type="Pfam" id="PF03135"/>
    </source>
</evidence>
<dbReference type="PANTHER" id="PTHR30121:SF12">
    <property type="entry name" value="TYPE IV SECRETION SYSTEM PROTEIN CAGE"/>
    <property type="match status" value="1"/>
</dbReference>
<evidence type="ECO:0000313" key="5">
    <source>
        <dbReference type="EMBL" id="QQP93231.1"/>
    </source>
</evidence>
<keyword evidence="2" id="KW-0547">Nucleotide-binding</keyword>
<feature type="domain" description="CagE TrbE VirB component of type IV transporter system central" evidence="4">
    <location>
        <begin position="193"/>
        <end position="401"/>
    </location>
</feature>
<dbReference type="InterPro" id="IPR018145">
    <property type="entry name" value="CagE_TrbE_VirB_cntrl_dom"/>
</dbReference>
<proteinExistence type="inferred from homology"/>
<dbReference type="Pfam" id="PF03135">
    <property type="entry name" value="CagE_TrbE_VirB"/>
    <property type="match status" value="1"/>
</dbReference>
<dbReference type="RefSeq" id="WP_201082692.1">
    <property type="nucleotide sequence ID" value="NZ_CP067421.1"/>
</dbReference>
<dbReference type="InterPro" id="IPR051162">
    <property type="entry name" value="T4SS_component"/>
</dbReference>